<feature type="transmembrane region" description="Helical" evidence="1">
    <location>
        <begin position="55"/>
        <end position="72"/>
    </location>
</feature>
<dbReference type="EMBL" id="KZ824639">
    <property type="protein sequence ID" value="RAK78015.1"/>
    <property type="molecule type" value="Genomic_DNA"/>
</dbReference>
<keyword evidence="1" id="KW-0812">Transmembrane</keyword>
<dbReference type="VEuPathDB" id="FungiDB:BO72DRAFT_83644"/>
<dbReference type="GeneID" id="63868099"/>
<reference evidence="2 3" key="1">
    <citation type="submission" date="2018-02" db="EMBL/GenBank/DDBJ databases">
        <title>The genomes of Aspergillus section Nigri reveals drivers in fungal speciation.</title>
        <authorList>
            <consortium name="DOE Joint Genome Institute"/>
            <person name="Vesth T.C."/>
            <person name="Nybo J."/>
            <person name="Theobald S."/>
            <person name="Brandl J."/>
            <person name="Frisvad J.C."/>
            <person name="Nielsen K.F."/>
            <person name="Lyhne E.K."/>
            <person name="Kogle M.E."/>
            <person name="Kuo A."/>
            <person name="Riley R."/>
            <person name="Clum A."/>
            <person name="Nolan M."/>
            <person name="Lipzen A."/>
            <person name="Salamov A."/>
            <person name="Henrissat B."/>
            <person name="Wiebenga A."/>
            <person name="De vries R.P."/>
            <person name="Grigoriev I.V."/>
            <person name="Mortensen U.H."/>
            <person name="Andersen M.R."/>
            <person name="Baker S.E."/>
        </authorList>
    </citation>
    <scope>NUCLEOTIDE SEQUENCE [LARGE SCALE GENOMIC DNA]</scope>
    <source>
        <strain evidence="2 3">CBS 313.89</strain>
    </source>
</reference>
<keyword evidence="1" id="KW-0472">Membrane</keyword>
<proteinExistence type="predicted"/>
<evidence type="ECO:0000256" key="1">
    <source>
        <dbReference type="SAM" id="Phobius"/>
    </source>
</evidence>
<dbReference type="AlphaFoldDB" id="A0A8G1VYS0"/>
<sequence>MQACNGRPSILLHRPRIPPIPFEFSLSFSALRFFLVVFSFNVFSFSTIFSESSIFDWYLSYFFFSAVCIPSASRLRASRDTGQFNLRLLASTIVLVLPLRHKLGICMTSDEVRSMYTAGRVFSRYSEHAH</sequence>
<dbReference type="Proteomes" id="UP000249789">
    <property type="component" value="Unassembled WGS sequence"/>
</dbReference>
<keyword evidence="3" id="KW-1185">Reference proteome</keyword>
<dbReference type="RefSeq" id="XP_040802025.1">
    <property type="nucleotide sequence ID" value="XM_040950764.1"/>
</dbReference>
<accession>A0A8G1VYS0</accession>
<evidence type="ECO:0000313" key="2">
    <source>
        <dbReference type="EMBL" id="RAK78015.1"/>
    </source>
</evidence>
<organism evidence="2 3">
    <name type="scientific">Aspergillus fijiensis CBS 313.89</name>
    <dbReference type="NCBI Taxonomy" id="1448319"/>
    <lineage>
        <taxon>Eukaryota</taxon>
        <taxon>Fungi</taxon>
        <taxon>Dikarya</taxon>
        <taxon>Ascomycota</taxon>
        <taxon>Pezizomycotina</taxon>
        <taxon>Eurotiomycetes</taxon>
        <taxon>Eurotiomycetidae</taxon>
        <taxon>Eurotiales</taxon>
        <taxon>Aspergillaceae</taxon>
        <taxon>Aspergillus</taxon>
    </lineage>
</organism>
<evidence type="ECO:0000313" key="3">
    <source>
        <dbReference type="Proteomes" id="UP000249789"/>
    </source>
</evidence>
<keyword evidence="1" id="KW-1133">Transmembrane helix</keyword>
<gene>
    <name evidence="2" type="ORF">BO72DRAFT_83644</name>
</gene>
<name>A0A8G1VYS0_9EURO</name>
<feature type="transmembrane region" description="Helical" evidence="1">
    <location>
        <begin position="20"/>
        <end position="43"/>
    </location>
</feature>
<protein>
    <submittedName>
        <fullName evidence="2">Uncharacterized protein</fullName>
    </submittedName>
</protein>